<dbReference type="PIRSF" id="PIRSF003128">
    <property type="entry name" value="RecN"/>
    <property type="match status" value="1"/>
</dbReference>
<feature type="domain" description="RecF/RecN/SMC N-terminal" evidence="10">
    <location>
        <begin position="2"/>
        <end position="530"/>
    </location>
</feature>
<dbReference type="PANTHER" id="PTHR11059">
    <property type="entry name" value="DNA REPAIR PROTEIN RECN"/>
    <property type="match status" value="1"/>
</dbReference>
<dbReference type="KEGG" id="nak:EH165_04850"/>
<dbReference type="OrthoDB" id="9806954at2"/>
<evidence type="ECO:0000256" key="8">
    <source>
        <dbReference type="ARBA" id="ARBA00033408"/>
    </source>
</evidence>
<keyword evidence="7" id="KW-0234">DNA repair</keyword>
<dbReference type="GO" id="GO:0009432">
    <property type="term" value="P:SOS response"/>
    <property type="evidence" value="ECO:0007669"/>
    <property type="project" value="TreeGrafter"/>
</dbReference>
<dbReference type="GO" id="GO:0005524">
    <property type="term" value="F:ATP binding"/>
    <property type="evidence" value="ECO:0007669"/>
    <property type="project" value="UniProtKB-KW"/>
</dbReference>
<dbReference type="PANTHER" id="PTHR11059:SF0">
    <property type="entry name" value="DNA REPAIR PROTEIN RECN"/>
    <property type="match status" value="1"/>
</dbReference>
<keyword evidence="12" id="KW-1185">Reference proteome</keyword>
<evidence type="ECO:0000256" key="4">
    <source>
        <dbReference type="ARBA" id="ARBA00022741"/>
    </source>
</evidence>
<dbReference type="InterPro" id="IPR004604">
    <property type="entry name" value="DNA_recomb/repair_RecN"/>
</dbReference>
<evidence type="ECO:0000256" key="2">
    <source>
        <dbReference type="ARBA" id="ARBA00009441"/>
    </source>
</evidence>
<comment type="function">
    <text evidence="1">May be involved in recombinational repair of damaged DNA.</text>
</comment>
<keyword evidence="4" id="KW-0547">Nucleotide-binding</keyword>
<dbReference type="GO" id="GO:0043590">
    <property type="term" value="C:bacterial nucleoid"/>
    <property type="evidence" value="ECO:0007669"/>
    <property type="project" value="TreeGrafter"/>
</dbReference>
<evidence type="ECO:0000259" key="10">
    <source>
        <dbReference type="Pfam" id="PF02463"/>
    </source>
</evidence>
<dbReference type="Proteomes" id="UP000268084">
    <property type="component" value="Chromosome"/>
</dbReference>
<dbReference type="GO" id="GO:0006281">
    <property type="term" value="P:DNA repair"/>
    <property type="evidence" value="ECO:0007669"/>
    <property type="project" value="UniProtKB-KW"/>
</dbReference>
<comment type="similarity">
    <text evidence="2">Belongs to the RecN family.</text>
</comment>
<evidence type="ECO:0000256" key="5">
    <source>
        <dbReference type="ARBA" id="ARBA00022763"/>
    </source>
</evidence>
<proteinExistence type="inferred from homology"/>
<name>A0A3G8ZRF6_9ACTN</name>
<keyword evidence="5" id="KW-0227">DNA damage</keyword>
<dbReference type="InterPro" id="IPR003395">
    <property type="entry name" value="RecF/RecN/SMC_N"/>
</dbReference>
<reference evidence="11 12" key="2">
    <citation type="submission" date="2018-12" db="EMBL/GenBank/DDBJ databases">
        <title>Nakamurella antarcticus sp. nov., isolated from Antarctica South Shetland Islands soil.</title>
        <authorList>
            <person name="Peng F."/>
        </authorList>
    </citation>
    <scope>NUCLEOTIDE SEQUENCE [LARGE SCALE GENOMIC DNA]</scope>
    <source>
        <strain evidence="11 12">S14-144</strain>
    </source>
</reference>
<keyword evidence="6" id="KW-0067">ATP-binding</keyword>
<accession>A0A3G8ZRF6</accession>
<dbReference type="Pfam" id="PF02463">
    <property type="entry name" value="SMC_N"/>
    <property type="match status" value="1"/>
</dbReference>
<organism evidence="11 12">
    <name type="scientific">Nakamurella antarctica</name>
    <dbReference type="NCBI Taxonomy" id="1902245"/>
    <lineage>
        <taxon>Bacteria</taxon>
        <taxon>Bacillati</taxon>
        <taxon>Actinomycetota</taxon>
        <taxon>Actinomycetes</taxon>
        <taxon>Nakamurellales</taxon>
        <taxon>Nakamurellaceae</taxon>
        <taxon>Nakamurella</taxon>
    </lineage>
</organism>
<evidence type="ECO:0000256" key="7">
    <source>
        <dbReference type="ARBA" id="ARBA00023204"/>
    </source>
</evidence>
<dbReference type="Gene3D" id="3.40.50.300">
    <property type="entry name" value="P-loop containing nucleotide triphosphate hydrolases"/>
    <property type="match status" value="2"/>
</dbReference>
<sequence length="617" mass="64719">MLTELRITGLGVIDDAVLELHSGLTVVTGETGAGKTMVVTALGLIAGGRGDAARVRIGSEKTTVEARFEVGEGSAAGAIAAAAGGQLDDDGSLIALRTVSSDGRTRAHLGGRSAPVASLTEAIDTLLAIHGQSEAITLLRPTQQRAVLDRYAGLHDLLGQYRQLRKEWLSARAELADRVARIQERAQREQVLRLGLEEIAKIAPLPAEDREIAAESRRLDNADALRSAADEARVSLVGGEDMSDAAQAVGMVESARKLLESSDDERLQQIAAGLRESSAILTDAAMELSAYLADLDADPERLQELLARQAALKALTRRYGSDVDDVLRWSTAAAQELADLDSSEEVLEGLRQLQQEKAVKVAKVGAELTAHRSAAAAKLGRLATSELENLAMGRATLRIGVSQQEVAVSHEESVTVGKRHLLAGPEGLDSVEILLTSHADAPELPLQRGASGGELSRVMLALEVVLAEAEPVGTLVFDEVDAGVGGRAATEIGRLLARLGRTHQVIVVTHLAQVAAFADRQLVVNATEDGAVRSSSVRAATGSDRETELARMLGGTDTATARAHAADLLSAARAQIARDARTAVGVESRVPANAGEAVSKSGVPAKRKLAKNPASPL</sequence>
<evidence type="ECO:0000256" key="6">
    <source>
        <dbReference type="ARBA" id="ARBA00022840"/>
    </source>
</evidence>
<dbReference type="SUPFAM" id="SSF52540">
    <property type="entry name" value="P-loop containing nucleoside triphosphate hydrolases"/>
    <property type="match status" value="2"/>
</dbReference>
<dbReference type="AlphaFoldDB" id="A0A3G8ZRF6"/>
<evidence type="ECO:0000313" key="11">
    <source>
        <dbReference type="EMBL" id="AZI59395.1"/>
    </source>
</evidence>
<feature type="region of interest" description="Disordered" evidence="9">
    <location>
        <begin position="590"/>
        <end position="617"/>
    </location>
</feature>
<evidence type="ECO:0000256" key="9">
    <source>
        <dbReference type="SAM" id="MobiDB-lite"/>
    </source>
</evidence>
<gene>
    <name evidence="11" type="primary">recN</name>
    <name evidence="11" type="ORF">EH165_04850</name>
</gene>
<evidence type="ECO:0000256" key="1">
    <source>
        <dbReference type="ARBA" id="ARBA00003618"/>
    </source>
</evidence>
<dbReference type="NCBIfam" id="TIGR00634">
    <property type="entry name" value="recN"/>
    <property type="match status" value="1"/>
</dbReference>
<reference evidence="11 12" key="1">
    <citation type="submission" date="2018-11" db="EMBL/GenBank/DDBJ databases">
        <authorList>
            <person name="Da X."/>
        </authorList>
    </citation>
    <scope>NUCLEOTIDE SEQUENCE [LARGE SCALE GENOMIC DNA]</scope>
    <source>
        <strain evidence="11 12">S14-144</strain>
    </source>
</reference>
<evidence type="ECO:0000256" key="3">
    <source>
        <dbReference type="ARBA" id="ARBA00021315"/>
    </source>
</evidence>
<dbReference type="GO" id="GO:0006310">
    <property type="term" value="P:DNA recombination"/>
    <property type="evidence" value="ECO:0007669"/>
    <property type="project" value="InterPro"/>
</dbReference>
<evidence type="ECO:0000313" key="12">
    <source>
        <dbReference type="Proteomes" id="UP000268084"/>
    </source>
</evidence>
<dbReference type="InterPro" id="IPR027417">
    <property type="entry name" value="P-loop_NTPase"/>
</dbReference>
<dbReference type="EMBL" id="CP034170">
    <property type="protein sequence ID" value="AZI59395.1"/>
    <property type="molecule type" value="Genomic_DNA"/>
</dbReference>
<dbReference type="CDD" id="cd03241">
    <property type="entry name" value="ABC_RecN"/>
    <property type="match status" value="1"/>
</dbReference>
<protein>
    <recommendedName>
        <fullName evidence="3">DNA repair protein RecN</fullName>
    </recommendedName>
    <alternativeName>
        <fullName evidence="8">Recombination protein N</fullName>
    </alternativeName>
</protein>